<organism evidence="11 12">
    <name type="scientific">Kockovaella imperatae</name>
    <dbReference type="NCBI Taxonomy" id="4999"/>
    <lineage>
        <taxon>Eukaryota</taxon>
        <taxon>Fungi</taxon>
        <taxon>Dikarya</taxon>
        <taxon>Basidiomycota</taxon>
        <taxon>Agaricomycotina</taxon>
        <taxon>Tremellomycetes</taxon>
        <taxon>Tremellales</taxon>
        <taxon>Cuniculitremaceae</taxon>
        <taxon>Kockovaella</taxon>
    </lineage>
</organism>
<keyword evidence="4" id="KW-0119">Carbohydrate metabolism</keyword>
<dbReference type="PROSITE" id="PS01095">
    <property type="entry name" value="GH18_1"/>
    <property type="match status" value="1"/>
</dbReference>
<evidence type="ECO:0000256" key="5">
    <source>
        <dbReference type="ARBA" id="ARBA00023295"/>
    </source>
</evidence>
<feature type="signal peptide" evidence="9">
    <location>
        <begin position="1"/>
        <end position="19"/>
    </location>
</feature>
<feature type="compositionally biased region" description="Low complexity" evidence="8">
    <location>
        <begin position="195"/>
        <end position="237"/>
    </location>
</feature>
<feature type="region of interest" description="Disordered" evidence="8">
    <location>
        <begin position="77"/>
        <end position="129"/>
    </location>
</feature>
<evidence type="ECO:0000256" key="4">
    <source>
        <dbReference type="ARBA" id="ARBA00023277"/>
    </source>
</evidence>
<dbReference type="GO" id="GO:0006032">
    <property type="term" value="P:chitin catabolic process"/>
    <property type="evidence" value="ECO:0007669"/>
    <property type="project" value="UniProtKB-KW"/>
</dbReference>
<feature type="compositionally biased region" description="Acidic residues" evidence="8">
    <location>
        <begin position="238"/>
        <end position="258"/>
    </location>
</feature>
<keyword evidence="3" id="KW-0146">Chitin degradation</keyword>
<dbReference type="PANTHER" id="PTHR46476:SF13">
    <property type="entry name" value="2, PUTATIVE, EXPRESSED-RELATED"/>
    <property type="match status" value="1"/>
</dbReference>
<evidence type="ECO:0000256" key="1">
    <source>
        <dbReference type="ARBA" id="ARBA00000822"/>
    </source>
</evidence>
<sequence>MHAGYLAFTLALSASLTLAGPSHGTAFHRRHHQRAAKAFAQPAGQPRDSPARLARLASQTERDEPIRRRIIRAVNSTTNANLNDEDDCDDDDDDDDDDDETNDNDDNSSGSAGSEHAAHDPIGKTMVGTTDTNDTIATCATNGEWMCQGKNLLRCNHTTWVTIAECAGDNLVCSAAPHLVGCVWSWDLSNSTISTNTSTVSGSPSGTPSPSATHAQSGSSSNTNTNSNTNSNTNTNNDGDDDDDDDDDEGDCDDDDDTPVSTSASSAASATITVAPSASHIGGNLWAGASASASESEGDAPSATSHHGHHHKSKSQDDSNWSASASESESASASASDDSWGASTTDSASASTTTLRGHGHKSTSTASPSPTGYGNGTSGGGGSNGKFAAPHYVIYADDWLDQMPSASDIGNYNRFILAFWMSDQGAVDDAQAWEQFSDSYRQQVLDEYHAAGIALMVSAFGSTDAPTSWGVDPTQCATDLANWVQQYGLDGVDIDYEDMSAMNNDQAESWIITFQQTLRQQLGDGYLISHAPVAPWFTSANVYAAGAYVNIWQTVGDTIDFLNLQFYNQGDIYTDCQSLIFDSGSDWPDTSVMQINSYAGVPLDKIVIGKPNSPNAADNGYMSPDDLATCVSQAVNQGWNGGVMFWEWEGVQNAQSLIANMVSIS</sequence>
<dbReference type="RefSeq" id="XP_021871935.1">
    <property type="nucleotide sequence ID" value="XM_022018153.1"/>
</dbReference>
<accession>A0A1Y1UIR7</accession>
<evidence type="ECO:0000256" key="9">
    <source>
        <dbReference type="SAM" id="SignalP"/>
    </source>
</evidence>
<comment type="catalytic activity">
    <reaction evidence="1">
        <text>Random endo-hydrolysis of N-acetyl-beta-D-glucosaminide (1-&gt;4)-beta-linkages in chitin and chitodextrins.</text>
        <dbReference type="EC" id="3.2.1.14"/>
    </reaction>
</comment>
<dbReference type="InterPro" id="IPR001579">
    <property type="entry name" value="Glyco_hydro_18_chit_AS"/>
</dbReference>
<keyword evidence="5 7" id="KW-0326">Glycosidase</keyword>
<protein>
    <submittedName>
        <fullName evidence="11">Glycoside hydrolase superfamily</fullName>
    </submittedName>
</protein>
<evidence type="ECO:0000256" key="7">
    <source>
        <dbReference type="RuleBase" id="RU000489"/>
    </source>
</evidence>
<evidence type="ECO:0000259" key="10">
    <source>
        <dbReference type="PROSITE" id="PS51910"/>
    </source>
</evidence>
<evidence type="ECO:0000256" key="6">
    <source>
        <dbReference type="ARBA" id="ARBA00023326"/>
    </source>
</evidence>
<dbReference type="GeneID" id="33559962"/>
<dbReference type="SUPFAM" id="SSF51445">
    <property type="entry name" value="(Trans)glycosidases"/>
    <property type="match status" value="1"/>
</dbReference>
<dbReference type="OrthoDB" id="3012298at2759"/>
<evidence type="ECO:0000256" key="2">
    <source>
        <dbReference type="ARBA" id="ARBA00022801"/>
    </source>
</evidence>
<name>A0A1Y1UIR7_9TREE</name>
<keyword evidence="12" id="KW-1185">Reference proteome</keyword>
<dbReference type="Gene3D" id="3.20.20.80">
    <property type="entry name" value="Glycosidases"/>
    <property type="match status" value="1"/>
</dbReference>
<dbReference type="GO" id="GO:0008843">
    <property type="term" value="F:endochitinase activity"/>
    <property type="evidence" value="ECO:0007669"/>
    <property type="project" value="UniProtKB-EC"/>
</dbReference>
<keyword evidence="9" id="KW-0732">Signal</keyword>
<dbReference type="PROSITE" id="PS51910">
    <property type="entry name" value="GH18_2"/>
    <property type="match status" value="1"/>
</dbReference>
<feature type="compositionally biased region" description="Low complexity" evidence="8">
    <location>
        <begin position="259"/>
        <end position="271"/>
    </location>
</feature>
<feature type="region of interest" description="Disordered" evidence="8">
    <location>
        <begin position="195"/>
        <end position="271"/>
    </location>
</feature>
<evidence type="ECO:0000313" key="12">
    <source>
        <dbReference type="Proteomes" id="UP000193218"/>
    </source>
</evidence>
<keyword evidence="2 7" id="KW-0378">Hydrolase</keyword>
<feature type="domain" description="GH18" evidence="10">
    <location>
        <begin position="390"/>
        <end position="665"/>
    </location>
</feature>
<dbReference type="InterPro" id="IPR001223">
    <property type="entry name" value="Glyco_hydro18_cat"/>
</dbReference>
<dbReference type="CDD" id="cd00598">
    <property type="entry name" value="GH18_chitinase-like"/>
    <property type="match status" value="1"/>
</dbReference>
<comment type="caution">
    <text evidence="11">The sequence shown here is derived from an EMBL/GenBank/DDBJ whole genome shotgun (WGS) entry which is preliminary data.</text>
</comment>
<dbReference type="InParanoid" id="A0A1Y1UIR7"/>
<evidence type="ECO:0000256" key="3">
    <source>
        <dbReference type="ARBA" id="ARBA00023024"/>
    </source>
</evidence>
<feature type="region of interest" description="Disordered" evidence="8">
    <location>
        <begin position="289"/>
        <end position="379"/>
    </location>
</feature>
<gene>
    <name evidence="11" type="ORF">BD324DRAFT_650489</name>
</gene>
<dbReference type="GO" id="GO:0000272">
    <property type="term" value="P:polysaccharide catabolic process"/>
    <property type="evidence" value="ECO:0007669"/>
    <property type="project" value="UniProtKB-KW"/>
</dbReference>
<dbReference type="InterPro" id="IPR017853">
    <property type="entry name" value="GH"/>
</dbReference>
<proteinExistence type="predicted"/>
<reference evidence="11 12" key="1">
    <citation type="submission" date="2017-03" db="EMBL/GenBank/DDBJ databases">
        <title>Widespread Adenine N6-methylation of Active Genes in Fungi.</title>
        <authorList>
            <consortium name="DOE Joint Genome Institute"/>
            <person name="Mondo S.J."/>
            <person name="Dannebaum R.O."/>
            <person name="Kuo R.C."/>
            <person name="Louie K.B."/>
            <person name="Bewick A.J."/>
            <person name="Labutti K."/>
            <person name="Haridas S."/>
            <person name="Kuo A."/>
            <person name="Salamov A."/>
            <person name="Ahrendt S.R."/>
            <person name="Lau R."/>
            <person name="Bowen B.P."/>
            <person name="Lipzen A."/>
            <person name="Sullivan W."/>
            <person name="Andreopoulos W.B."/>
            <person name="Clum A."/>
            <person name="Lindquist E."/>
            <person name="Daum C."/>
            <person name="Northen T.R."/>
            <person name="Ramamoorthy G."/>
            <person name="Schmitz R.J."/>
            <person name="Gryganskyi A."/>
            <person name="Culley D."/>
            <person name="Magnuson J."/>
            <person name="James T.Y."/>
            <person name="O'Malley M.A."/>
            <person name="Stajich J.E."/>
            <person name="Spatafora J.W."/>
            <person name="Visel A."/>
            <person name="Grigoriev I.V."/>
        </authorList>
    </citation>
    <scope>NUCLEOTIDE SEQUENCE [LARGE SCALE GENOMIC DNA]</scope>
    <source>
        <strain evidence="11 12">NRRL Y-17943</strain>
    </source>
</reference>
<dbReference type="Pfam" id="PF00704">
    <property type="entry name" value="Glyco_hydro_18"/>
    <property type="match status" value="1"/>
</dbReference>
<feature type="compositionally biased region" description="Low complexity" evidence="8">
    <location>
        <begin position="318"/>
        <end position="354"/>
    </location>
</feature>
<dbReference type="EMBL" id="NBSH01000005">
    <property type="protein sequence ID" value="ORX37948.1"/>
    <property type="molecule type" value="Genomic_DNA"/>
</dbReference>
<feature type="chain" id="PRO_5012417707" evidence="9">
    <location>
        <begin position="20"/>
        <end position="665"/>
    </location>
</feature>
<dbReference type="PANTHER" id="PTHR46476">
    <property type="entry name" value="CHITINASE 2-LIKE"/>
    <property type="match status" value="1"/>
</dbReference>
<dbReference type="Proteomes" id="UP000193218">
    <property type="component" value="Unassembled WGS sequence"/>
</dbReference>
<evidence type="ECO:0000313" key="11">
    <source>
        <dbReference type="EMBL" id="ORX37948.1"/>
    </source>
</evidence>
<feature type="compositionally biased region" description="Low complexity" evidence="8">
    <location>
        <begin position="289"/>
        <end position="305"/>
    </location>
</feature>
<evidence type="ECO:0000256" key="8">
    <source>
        <dbReference type="SAM" id="MobiDB-lite"/>
    </source>
</evidence>
<dbReference type="AlphaFoldDB" id="A0A1Y1UIR7"/>
<feature type="compositionally biased region" description="Acidic residues" evidence="8">
    <location>
        <begin position="83"/>
        <end position="106"/>
    </location>
</feature>
<keyword evidence="6" id="KW-0624">Polysaccharide degradation</keyword>